<dbReference type="EMBL" id="CP108188">
    <property type="protein sequence ID" value="WTR68831.1"/>
    <property type="molecule type" value="Genomic_DNA"/>
</dbReference>
<feature type="compositionally biased region" description="Basic residues" evidence="1">
    <location>
        <begin position="89"/>
        <end position="116"/>
    </location>
</feature>
<dbReference type="RefSeq" id="WP_327165424.1">
    <property type="nucleotide sequence ID" value="NZ_CP108188.1"/>
</dbReference>
<evidence type="ECO:0000256" key="1">
    <source>
        <dbReference type="SAM" id="MobiDB-lite"/>
    </source>
</evidence>
<keyword evidence="2" id="KW-1133">Transmembrane helix</keyword>
<keyword evidence="4" id="KW-1185">Reference proteome</keyword>
<protein>
    <submittedName>
        <fullName evidence="3">Uncharacterized protein</fullName>
    </submittedName>
</protein>
<organism evidence="3 4">
    <name type="scientific">Streptomyces zaomyceticus</name>
    <dbReference type="NCBI Taxonomy" id="68286"/>
    <lineage>
        <taxon>Bacteria</taxon>
        <taxon>Bacillati</taxon>
        <taxon>Actinomycetota</taxon>
        <taxon>Actinomycetes</taxon>
        <taxon>Kitasatosporales</taxon>
        <taxon>Streptomycetaceae</taxon>
        <taxon>Streptomyces</taxon>
    </lineage>
</organism>
<accession>A0ABZ1L5B6</accession>
<evidence type="ECO:0000313" key="4">
    <source>
        <dbReference type="Proteomes" id="UP001622594"/>
    </source>
</evidence>
<feature type="region of interest" description="Disordered" evidence="1">
    <location>
        <begin position="78"/>
        <end position="116"/>
    </location>
</feature>
<name>A0ABZ1L5B6_9ACTN</name>
<feature type="transmembrane region" description="Helical" evidence="2">
    <location>
        <begin position="48"/>
        <end position="69"/>
    </location>
</feature>
<feature type="transmembrane region" description="Helical" evidence="2">
    <location>
        <begin position="21"/>
        <end position="42"/>
    </location>
</feature>
<dbReference type="Proteomes" id="UP001622594">
    <property type="component" value="Chromosome"/>
</dbReference>
<keyword evidence="2" id="KW-0812">Transmembrane</keyword>
<proteinExistence type="predicted"/>
<evidence type="ECO:0000313" key="3">
    <source>
        <dbReference type="EMBL" id="WTR68831.1"/>
    </source>
</evidence>
<reference evidence="3 4" key="1">
    <citation type="submission" date="2022-10" db="EMBL/GenBank/DDBJ databases">
        <title>The complete genomes of actinobacterial strains from the NBC collection.</title>
        <authorList>
            <person name="Joergensen T.S."/>
            <person name="Alvarez Arevalo M."/>
            <person name="Sterndorff E.B."/>
            <person name="Faurdal D."/>
            <person name="Vuksanovic O."/>
            <person name="Mourched A.-S."/>
            <person name="Charusanti P."/>
            <person name="Shaw S."/>
            <person name="Blin K."/>
            <person name="Weber T."/>
        </authorList>
    </citation>
    <scope>NUCLEOTIDE SEQUENCE [LARGE SCALE GENOMIC DNA]</scope>
    <source>
        <strain evidence="3 4">NBC_00123</strain>
    </source>
</reference>
<keyword evidence="2" id="KW-0472">Membrane</keyword>
<sequence length="116" mass="12847">MSTKTERLMSLRAARQLRRVRDFYSAGVLLWAAAAAWTGWTHPGSRQMWVSLLLLAVFAGLLATASVWLRRFQAVPGHKPAHHAAPGRARTRHTALSHARTHHTALGHARTHHAAP</sequence>
<gene>
    <name evidence="3" type="ORF">OG814_05895</name>
</gene>
<evidence type="ECO:0000256" key="2">
    <source>
        <dbReference type="SAM" id="Phobius"/>
    </source>
</evidence>